<dbReference type="PANTHER" id="PTHR43581">
    <property type="entry name" value="ATP/GTP PHOSPHATASE"/>
    <property type="match status" value="1"/>
</dbReference>
<dbReference type="Pfam" id="PF13175">
    <property type="entry name" value="AAA_15"/>
    <property type="match status" value="2"/>
</dbReference>
<dbReference type="RefSeq" id="WP_221004876.1">
    <property type="nucleotide sequence ID" value="NZ_CP081150.1"/>
</dbReference>
<dbReference type="SUPFAM" id="SSF52540">
    <property type="entry name" value="P-loop containing nucleoside triphosphate hydrolases"/>
    <property type="match status" value="1"/>
</dbReference>
<accession>A0ABX8Z5L0</accession>
<dbReference type="PANTHER" id="PTHR43581:SF4">
    <property type="entry name" value="ATP_GTP PHOSPHATASE"/>
    <property type="match status" value="1"/>
</dbReference>
<gene>
    <name evidence="2" type="ORF">K4H28_08915</name>
</gene>
<evidence type="ECO:0000313" key="2">
    <source>
        <dbReference type="EMBL" id="QZA76470.1"/>
    </source>
</evidence>
<name>A0ABX8Z5L0_9NEIS</name>
<dbReference type="InterPro" id="IPR041685">
    <property type="entry name" value="AAA_GajA/Old/RecF-like"/>
</dbReference>
<evidence type="ECO:0000259" key="1">
    <source>
        <dbReference type="Pfam" id="PF13175"/>
    </source>
</evidence>
<protein>
    <submittedName>
        <fullName evidence="2">ATP-binding protein</fullName>
    </submittedName>
</protein>
<dbReference type="GO" id="GO:0005524">
    <property type="term" value="F:ATP binding"/>
    <property type="evidence" value="ECO:0007669"/>
    <property type="project" value="UniProtKB-KW"/>
</dbReference>
<reference evidence="2 3" key="1">
    <citation type="submission" date="2021-08" db="EMBL/GenBank/DDBJ databases">
        <title>complete genome sequencing of Deefgea sp. D25.</title>
        <authorList>
            <person name="Bae J.-W."/>
            <person name="Gim D.-H."/>
        </authorList>
    </citation>
    <scope>NUCLEOTIDE SEQUENCE [LARGE SCALE GENOMIC DNA]</scope>
    <source>
        <strain evidence="2 3">D25</strain>
    </source>
</reference>
<proteinExistence type="predicted"/>
<keyword evidence="2" id="KW-0067">ATP-binding</keyword>
<keyword evidence="3" id="KW-1185">Reference proteome</keyword>
<evidence type="ECO:0000313" key="3">
    <source>
        <dbReference type="Proteomes" id="UP000825679"/>
    </source>
</evidence>
<dbReference type="InterPro" id="IPR051396">
    <property type="entry name" value="Bact_Antivir_Def_Nuclease"/>
</dbReference>
<sequence>MEIIKSVEIRKFRSLKSLTHKLDFTDLNIFVGKNDQGKSNVLRALNLFFNGETDRSIRFRFSDDYCYHSNTGKGTKHEIRIDLIIEPPRNRFKHAKPLRWTKHWRPDGSVFEERRYIGSEQELAQRDNVSKWLDKIRYRYIPAIKGQSYFSALMGELHDVLNEAHSSVLSSQGEDFISGIRKVTEDITKDLNEQIGISNTIQVPSDFKQLFSNLDFGVRVNEHTYHLKQRGDGIKIRHIPVILKYMSEQERNISRAGYVKPDTIWGFEEPENNLELRYAFELAKKFKDYSSDIQIFVTTHSPAFYALDQHENDGVNMYYVHQNDDKCTLVSKVSHDKTDELHEIMGLLPLITPYLTKIYGQQKEIEALEVKVGALQDNTSVVVLTEDSDFEALSIYFKGHGCNLDRTEFISYNGVGEIKSAIAIGKYIKSKKPNVDIIIHRDRDYLTDEEIEKLRIKIVACGLHFYVPKGVDVEGEFICPKHINYLYPRVDIDKASLFIEEATDEAEDDSLGRLIDHHFKLINAKSDGAYGKMKEIEGRYLNDKVRYRYGKKVIGLLKSKVQVEVRSNPNFYIYSDFIKNTSLASIFNK</sequence>
<organism evidence="2 3">
    <name type="scientific">Deefgea tanakiae</name>
    <dbReference type="NCBI Taxonomy" id="2865840"/>
    <lineage>
        <taxon>Bacteria</taxon>
        <taxon>Pseudomonadati</taxon>
        <taxon>Pseudomonadota</taxon>
        <taxon>Betaproteobacteria</taxon>
        <taxon>Neisseriales</taxon>
        <taxon>Chitinibacteraceae</taxon>
        <taxon>Deefgea</taxon>
    </lineage>
</organism>
<dbReference type="Proteomes" id="UP000825679">
    <property type="component" value="Chromosome"/>
</dbReference>
<dbReference type="EMBL" id="CP081150">
    <property type="protein sequence ID" value="QZA76470.1"/>
    <property type="molecule type" value="Genomic_DNA"/>
</dbReference>
<dbReference type="InterPro" id="IPR027417">
    <property type="entry name" value="P-loop_NTPase"/>
</dbReference>
<keyword evidence="2" id="KW-0547">Nucleotide-binding</keyword>
<feature type="domain" description="Endonuclease GajA/Old nuclease/RecF-like AAA" evidence="1">
    <location>
        <begin position="168"/>
        <end position="304"/>
    </location>
</feature>
<dbReference type="Gene3D" id="3.40.50.300">
    <property type="entry name" value="P-loop containing nucleotide triphosphate hydrolases"/>
    <property type="match status" value="1"/>
</dbReference>
<feature type="domain" description="Endonuclease GajA/Old nuclease/RecF-like AAA" evidence="1">
    <location>
        <begin position="4"/>
        <end position="85"/>
    </location>
</feature>